<dbReference type="EMBL" id="MU620917">
    <property type="protein sequence ID" value="KAI8579864.1"/>
    <property type="molecule type" value="Genomic_DNA"/>
</dbReference>
<evidence type="ECO:0000313" key="4">
    <source>
        <dbReference type="Proteomes" id="UP001206595"/>
    </source>
</evidence>
<proteinExistence type="predicted"/>
<gene>
    <name evidence="3" type="ORF">K450DRAFT_240689</name>
</gene>
<reference evidence="3" key="1">
    <citation type="submission" date="2021-06" db="EMBL/GenBank/DDBJ databases">
        <authorList>
            <consortium name="DOE Joint Genome Institute"/>
            <person name="Mondo S.J."/>
            <person name="Amses K.R."/>
            <person name="Simmons D.R."/>
            <person name="Longcore J.E."/>
            <person name="Seto K."/>
            <person name="Alves G.H."/>
            <person name="Bonds A.E."/>
            <person name="Quandt C.A."/>
            <person name="Davis W.J."/>
            <person name="Chang Y."/>
            <person name="Letcher P.M."/>
            <person name="Powell M.J."/>
            <person name="Kuo A."/>
            <person name="Labutti K."/>
            <person name="Pangilinan J."/>
            <person name="Andreopoulos W."/>
            <person name="Tritt A."/>
            <person name="Riley R."/>
            <person name="Hundley H."/>
            <person name="Johnson J."/>
            <person name="Lipzen A."/>
            <person name="Barry K."/>
            <person name="Berbee M.L."/>
            <person name="Buchler N.E."/>
            <person name="Grigoriev I.V."/>
            <person name="Spatafora J.W."/>
            <person name="Stajich J.E."/>
            <person name="James T.Y."/>
        </authorList>
    </citation>
    <scope>NUCLEOTIDE SEQUENCE</scope>
    <source>
        <strain evidence="3">AG</strain>
    </source>
</reference>
<dbReference type="RefSeq" id="XP_051444868.1">
    <property type="nucleotide sequence ID" value="XM_051588969.1"/>
</dbReference>
<dbReference type="SUPFAM" id="SSF117281">
    <property type="entry name" value="Kelch motif"/>
    <property type="match status" value="1"/>
</dbReference>
<sequence length="227" mass="24883">MSMTANIDSNDIAWYFGGRTENADSSMTYYNDVYTYDTNHSYWGEVVDTVQQNLRPGFKAGHTANIVDGKLFVLGGIAATKNTTTNTFSEAIQDYSTALVFNLSTTDCRIANISTGKDIPPSRLENSMSEGPDGHSLVLFGGWYQAGVERTFYNDVWVIDTCTMDWTQQTVSGTAPIGRGGHEAVRVGNYTIIMGGMSEVSNTAHVALLVCQSMSNCILLCRLYELD</sequence>
<evidence type="ECO:0008006" key="5">
    <source>
        <dbReference type="Google" id="ProtNLM"/>
    </source>
</evidence>
<name>A0AAD5EAF8_UMBRA</name>
<dbReference type="Gene3D" id="2.120.10.80">
    <property type="entry name" value="Kelch-type beta propeller"/>
    <property type="match status" value="2"/>
</dbReference>
<evidence type="ECO:0000313" key="3">
    <source>
        <dbReference type="EMBL" id="KAI8579864.1"/>
    </source>
</evidence>
<keyword evidence="2" id="KW-0677">Repeat</keyword>
<reference evidence="3" key="2">
    <citation type="journal article" date="2022" name="Proc. Natl. Acad. Sci. U.S.A.">
        <title>Diploid-dominant life cycles characterize the early evolution of Fungi.</title>
        <authorList>
            <person name="Amses K.R."/>
            <person name="Simmons D.R."/>
            <person name="Longcore J.E."/>
            <person name="Mondo S.J."/>
            <person name="Seto K."/>
            <person name="Jeronimo G.H."/>
            <person name="Bonds A.E."/>
            <person name="Quandt C.A."/>
            <person name="Davis W.J."/>
            <person name="Chang Y."/>
            <person name="Federici B.A."/>
            <person name="Kuo A."/>
            <person name="LaButti K."/>
            <person name="Pangilinan J."/>
            <person name="Andreopoulos W."/>
            <person name="Tritt A."/>
            <person name="Riley R."/>
            <person name="Hundley H."/>
            <person name="Johnson J."/>
            <person name="Lipzen A."/>
            <person name="Barry K."/>
            <person name="Lang B.F."/>
            <person name="Cuomo C.A."/>
            <person name="Buchler N.E."/>
            <person name="Grigoriev I.V."/>
            <person name="Spatafora J.W."/>
            <person name="Stajich J.E."/>
            <person name="James T.Y."/>
        </authorList>
    </citation>
    <scope>NUCLEOTIDE SEQUENCE</scope>
    <source>
        <strain evidence="3">AG</strain>
    </source>
</reference>
<dbReference type="PANTHER" id="PTHR46093">
    <property type="entry name" value="ACYL-COA-BINDING DOMAIN-CONTAINING PROTEIN 5"/>
    <property type="match status" value="1"/>
</dbReference>
<keyword evidence="1" id="KW-0880">Kelch repeat</keyword>
<evidence type="ECO:0000256" key="2">
    <source>
        <dbReference type="ARBA" id="ARBA00022737"/>
    </source>
</evidence>
<comment type="caution">
    <text evidence="3">The sequence shown here is derived from an EMBL/GenBank/DDBJ whole genome shotgun (WGS) entry which is preliminary data.</text>
</comment>
<accession>A0AAD5EAF8</accession>
<dbReference type="InterPro" id="IPR015915">
    <property type="entry name" value="Kelch-typ_b-propeller"/>
</dbReference>
<dbReference type="Pfam" id="PF24681">
    <property type="entry name" value="Kelch_KLHDC2_KLHL20_DRC7"/>
    <property type="match status" value="1"/>
</dbReference>
<dbReference type="AlphaFoldDB" id="A0AAD5EAF8"/>
<dbReference type="GeneID" id="75914314"/>
<keyword evidence="4" id="KW-1185">Reference proteome</keyword>
<dbReference type="Proteomes" id="UP001206595">
    <property type="component" value="Unassembled WGS sequence"/>
</dbReference>
<protein>
    <recommendedName>
        <fullName evidence="5">Galactose oxidase</fullName>
    </recommendedName>
</protein>
<organism evidence="3 4">
    <name type="scientific">Umbelopsis ramanniana AG</name>
    <dbReference type="NCBI Taxonomy" id="1314678"/>
    <lineage>
        <taxon>Eukaryota</taxon>
        <taxon>Fungi</taxon>
        <taxon>Fungi incertae sedis</taxon>
        <taxon>Mucoromycota</taxon>
        <taxon>Mucoromycotina</taxon>
        <taxon>Umbelopsidomycetes</taxon>
        <taxon>Umbelopsidales</taxon>
        <taxon>Umbelopsidaceae</taxon>
        <taxon>Umbelopsis</taxon>
    </lineage>
</organism>
<dbReference type="PANTHER" id="PTHR46093:SF18">
    <property type="entry name" value="FIBRONECTIN TYPE-III DOMAIN-CONTAINING PROTEIN"/>
    <property type="match status" value="1"/>
</dbReference>
<evidence type="ECO:0000256" key="1">
    <source>
        <dbReference type="ARBA" id="ARBA00022441"/>
    </source>
</evidence>